<evidence type="ECO:0000313" key="2">
    <source>
        <dbReference type="Proteomes" id="UP000315017"/>
    </source>
</evidence>
<sequence length="115" mass="12422">MHKWIHQQLTYLNELEAQPEFFPNQHGDVRAMIREAGRRAALAGLPAAVEACDIRAGGLSPSAARQILAACLAAMPLKRTARLTPPEVAKHYGVPARAFGGLLRSSQCIPCGLPR</sequence>
<dbReference type="AlphaFoldDB" id="A0A517Y7U4"/>
<protein>
    <submittedName>
        <fullName evidence="1">Uncharacterized protein</fullName>
    </submittedName>
</protein>
<name>A0A517Y7U4_9BACT</name>
<gene>
    <name evidence="1" type="ORF">ETAA8_13520</name>
</gene>
<organism evidence="1 2">
    <name type="scientific">Anatilimnocola aggregata</name>
    <dbReference type="NCBI Taxonomy" id="2528021"/>
    <lineage>
        <taxon>Bacteria</taxon>
        <taxon>Pseudomonadati</taxon>
        <taxon>Planctomycetota</taxon>
        <taxon>Planctomycetia</taxon>
        <taxon>Pirellulales</taxon>
        <taxon>Pirellulaceae</taxon>
        <taxon>Anatilimnocola</taxon>
    </lineage>
</organism>
<dbReference type="Proteomes" id="UP000315017">
    <property type="component" value="Chromosome"/>
</dbReference>
<reference evidence="1 2" key="1">
    <citation type="submission" date="2019-02" db="EMBL/GenBank/DDBJ databases">
        <title>Deep-cultivation of Planctomycetes and their phenomic and genomic characterization uncovers novel biology.</title>
        <authorList>
            <person name="Wiegand S."/>
            <person name="Jogler M."/>
            <person name="Boedeker C."/>
            <person name="Pinto D."/>
            <person name="Vollmers J."/>
            <person name="Rivas-Marin E."/>
            <person name="Kohn T."/>
            <person name="Peeters S.H."/>
            <person name="Heuer A."/>
            <person name="Rast P."/>
            <person name="Oberbeckmann S."/>
            <person name="Bunk B."/>
            <person name="Jeske O."/>
            <person name="Meyerdierks A."/>
            <person name="Storesund J.E."/>
            <person name="Kallscheuer N."/>
            <person name="Luecker S."/>
            <person name="Lage O.M."/>
            <person name="Pohl T."/>
            <person name="Merkel B.J."/>
            <person name="Hornburger P."/>
            <person name="Mueller R.-W."/>
            <person name="Bruemmer F."/>
            <person name="Labrenz M."/>
            <person name="Spormann A.M."/>
            <person name="Op den Camp H."/>
            <person name="Overmann J."/>
            <person name="Amann R."/>
            <person name="Jetten M.S.M."/>
            <person name="Mascher T."/>
            <person name="Medema M.H."/>
            <person name="Devos D.P."/>
            <person name="Kaster A.-K."/>
            <person name="Ovreas L."/>
            <person name="Rohde M."/>
            <person name="Galperin M.Y."/>
            <person name="Jogler C."/>
        </authorList>
    </citation>
    <scope>NUCLEOTIDE SEQUENCE [LARGE SCALE GENOMIC DNA]</scope>
    <source>
        <strain evidence="1 2">ETA_A8</strain>
    </source>
</reference>
<dbReference type="KEGG" id="aagg:ETAA8_13520"/>
<dbReference type="EMBL" id="CP036274">
    <property type="protein sequence ID" value="QDU26275.1"/>
    <property type="molecule type" value="Genomic_DNA"/>
</dbReference>
<proteinExistence type="predicted"/>
<dbReference type="RefSeq" id="WP_145086568.1">
    <property type="nucleotide sequence ID" value="NZ_CP036274.1"/>
</dbReference>
<keyword evidence="2" id="KW-1185">Reference proteome</keyword>
<accession>A0A517Y7U4</accession>
<evidence type="ECO:0000313" key="1">
    <source>
        <dbReference type="EMBL" id="QDU26275.1"/>
    </source>
</evidence>